<accession>A0A9X2WDH0</accession>
<protein>
    <submittedName>
        <fullName evidence="6">NUDIX domain-containing protein</fullName>
    </submittedName>
</protein>
<name>A0A9X2WDH0_9GAMM</name>
<dbReference type="PANTHER" id="PTHR42904:SF12">
    <property type="entry name" value="ADP-RIBOSE PYROPHOSPHATASE-RELATED"/>
    <property type="match status" value="1"/>
</dbReference>
<dbReference type="AlphaFoldDB" id="A0A9X2WDH0"/>
<comment type="caution">
    <text evidence="6">The sequence shown here is derived from an EMBL/GenBank/DDBJ whole genome shotgun (WGS) entry which is preliminary data.</text>
</comment>
<proteinExistence type="predicted"/>
<dbReference type="GO" id="GO:0006742">
    <property type="term" value="P:NADP+ catabolic process"/>
    <property type="evidence" value="ECO:0007669"/>
    <property type="project" value="TreeGrafter"/>
</dbReference>
<evidence type="ECO:0000313" key="7">
    <source>
        <dbReference type="Proteomes" id="UP001147830"/>
    </source>
</evidence>
<evidence type="ECO:0000256" key="2">
    <source>
        <dbReference type="ARBA" id="ARBA00022723"/>
    </source>
</evidence>
<dbReference type="InterPro" id="IPR020084">
    <property type="entry name" value="NUDIX_hydrolase_CS"/>
</dbReference>
<dbReference type="Pfam" id="PF00293">
    <property type="entry name" value="NUDIX"/>
    <property type="match status" value="1"/>
</dbReference>
<dbReference type="GO" id="GO:0035529">
    <property type="term" value="F:NADH pyrophosphatase activity"/>
    <property type="evidence" value="ECO:0007669"/>
    <property type="project" value="TreeGrafter"/>
</dbReference>
<organism evidence="6 7">
    <name type="scientific">Thalassolituus pacificus</name>
    <dbReference type="NCBI Taxonomy" id="2975440"/>
    <lineage>
        <taxon>Bacteria</taxon>
        <taxon>Pseudomonadati</taxon>
        <taxon>Pseudomonadota</taxon>
        <taxon>Gammaproteobacteria</taxon>
        <taxon>Oceanospirillales</taxon>
        <taxon>Oceanospirillaceae</taxon>
        <taxon>Thalassolituus</taxon>
    </lineage>
</organism>
<dbReference type="GO" id="GO:0005829">
    <property type="term" value="C:cytosol"/>
    <property type="evidence" value="ECO:0007669"/>
    <property type="project" value="TreeGrafter"/>
</dbReference>
<keyword evidence="2" id="KW-0479">Metal-binding</keyword>
<sequence length="144" mass="15759">MRIGCGFIHWNNPVPVVAAIVLHRPQPEAQEHVLLVNNVGWPEGMLALVSGFVESGETPEQGIVREIKEELGLSSTAVRFLGHYPFAQANQLLLVYEVHAEGEIVMDTSELAAYKHIAVNKLKAWPIGTGPAVQAWLDQQSSKA</sequence>
<evidence type="ECO:0000313" key="6">
    <source>
        <dbReference type="EMBL" id="MCT7358378.1"/>
    </source>
</evidence>
<keyword evidence="4" id="KW-0460">Magnesium</keyword>
<dbReference type="PROSITE" id="PS00893">
    <property type="entry name" value="NUDIX_BOX"/>
    <property type="match status" value="1"/>
</dbReference>
<dbReference type="Gene3D" id="3.90.79.10">
    <property type="entry name" value="Nucleoside Triphosphate Pyrophosphohydrolase"/>
    <property type="match status" value="1"/>
</dbReference>
<dbReference type="GO" id="GO:0046872">
    <property type="term" value="F:metal ion binding"/>
    <property type="evidence" value="ECO:0007669"/>
    <property type="project" value="UniProtKB-KW"/>
</dbReference>
<evidence type="ECO:0000256" key="4">
    <source>
        <dbReference type="ARBA" id="ARBA00022842"/>
    </source>
</evidence>
<evidence type="ECO:0000256" key="3">
    <source>
        <dbReference type="ARBA" id="ARBA00022801"/>
    </source>
</evidence>
<evidence type="ECO:0000259" key="5">
    <source>
        <dbReference type="PROSITE" id="PS51462"/>
    </source>
</evidence>
<dbReference type="GO" id="GO:0019677">
    <property type="term" value="P:NAD+ catabolic process"/>
    <property type="evidence" value="ECO:0007669"/>
    <property type="project" value="TreeGrafter"/>
</dbReference>
<dbReference type="PANTHER" id="PTHR42904">
    <property type="entry name" value="NUDIX HYDROLASE, NUDC SUBFAMILY"/>
    <property type="match status" value="1"/>
</dbReference>
<keyword evidence="3" id="KW-0378">Hydrolase</keyword>
<keyword evidence="7" id="KW-1185">Reference proteome</keyword>
<dbReference type="EMBL" id="JAOANI010000014">
    <property type="protein sequence ID" value="MCT7358378.1"/>
    <property type="molecule type" value="Genomic_DNA"/>
</dbReference>
<gene>
    <name evidence="6" type="ORF">NYR02_05000</name>
</gene>
<feature type="domain" description="Nudix hydrolase" evidence="5">
    <location>
        <begin position="12"/>
        <end position="139"/>
    </location>
</feature>
<comment type="cofactor">
    <cofactor evidence="1">
        <name>Mg(2+)</name>
        <dbReference type="ChEBI" id="CHEBI:18420"/>
    </cofactor>
</comment>
<dbReference type="InterPro" id="IPR000086">
    <property type="entry name" value="NUDIX_hydrolase_dom"/>
</dbReference>
<reference evidence="6" key="2">
    <citation type="submission" date="2022-08" db="EMBL/GenBank/DDBJ databases">
        <authorList>
            <person name="Dong C."/>
        </authorList>
    </citation>
    <scope>NUCLEOTIDE SEQUENCE</scope>
    <source>
        <strain evidence="6">59MF3M-4</strain>
    </source>
</reference>
<dbReference type="SUPFAM" id="SSF55811">
    <property type="entry name" value="Nudix"/>
    <property type="match status" value="1"/>
</dbReference>
<dbReference type="InterPro" id="IPR050241">
    <property type="entry name" value="NAD-cap_RNA_hydrolase_NudC"/>
</dbReference>
<dbReference type="PROSITE" id="PS51462">
    <property type="entry name" value="NUDIX"/>
    <property type="match status" value="1"/>
</dbReference>
<evidence type="ECO:0000256" key="1">
    <source>
        <dbReference type="ARBA" id="ARBA00001946"/>
    </source>
</evidence>
<dbReference type="Proteomes" id="UP001147830">
    <property type="component" value="Unassembled WGS sequence"/>
</dbReference>
<dbReference type="InterPro" id="IPR015797">
    <property type="entry name" value="NUDIX_hydrolase-like_dom_sf"/>
</dbReference>
<reference evidence="6" key="1">
    <citation type="journal article" date="2022" name="Front. Microbiol.">
        <title>Genome-based taxonomic rearrangement of Oceanobacter-related bacteria including the description of Thalassolituus hydrocarbonoclasticus sp. nov. and Thalassolituus pacificus sp. nov. and emended description of the genus Thalassolituus.</title>
        <authorList>
            <person name="Dong C."/>
            <person name="Wei L."/>
            <person name="Wang J."/>
            <person name="Lai Q."/>
            <person name="Huang Z."/>
            <person name="Shao Z."/>
        </authorList>
    </citation>
    <scope>NUCLEOTIDE SEQUENCE</scope>
    <source>
        <strain evidence="6">59MF3M-4</strain>
    </source>
</reference>